<evidence type="ECO:0000313" key="1">
    <source>
        <dbReference type="EMBL" id="MCI3240889.1"/>
    </source>
</evidence>
<evidence type="ECO:0008006" key="3">
    <source>
        <dbReference type="Google" id="ProtNLM"/>
    </source>
</evidence>
<dbReference type="EMBL" id="JALDAX010000004">
    <property type="protein sequence ID" value="MCI3240889.1"/>
    <property type="molecule type" value="Genomic_DNA"/>
</dbReference>
<proteinExistence type="predicted"/>
<name>A0ABS9XFN0_9ACTN</name>
<dbReference type="Proteomes" id="UP001165270">
    <property type="component" value="Unassembled WGS sequence"/>
</dbReference>
<dbReference type="RefSeq" id="WP_242709757.1">
    <property type="nucleotide sequence ID" value="NZ_JALDAX010000004.1"/>
</dbReference>
<organism evidence="1 2">
    <name type="scientific">Streptomyces spinosisporus</name>
    <dbReference type="NCBI Taxonomy" id="2927582"/>
    <lineage>
        <taxon>Bacteria</taxon>
        <taxon>Bacillati</taxon>
        <taxon>Actinomycetota</taxon>
        <taxon>Actinomycetes</taxon>
        <taxon>Kitasatosporales</taxon>
        <taxon>Streptomycetaceae</taxon>
        <taxon>Streptomyces</taxon>
    </lineage>
</organism>
<comment type="caution">
    <text evidence="1">The sequence shown here is derived from an EMBL/GenBank/DDBJ whole genome shotgun (WGS) entry which is preliminary data.</text>
</comment>
<keyword evidence="2" id="KW-1185">Reference proteome</keyword>
<gene>
    <name evidence="1" type="ORF">MQN93_14295</name>
</gene>
<protein>
    <recommendedName>
        <fullName evidence="3">Sigma-70 family RNA polymerase sigma factor</fullName>
    </recommendedName>
</protein>
<sequence length="273" mass="30376">MIQLIQRAKADLEGENAQLRSMCPACPPEGTMKCPRVTGNPRDDASDVAHSSVNLISQALLMLADACGPRLAPVAREALLAALTARNSAVEGDHEGVDEFSRVWLGIRQPEQWREAVEMALLGDWVHQLGRAVRDDPGVMELLRRDTQREHRRLQPLWERKVNGRRTNLLSQPVGTDLTLHDLLIESHTPESEALRGELEDSRISTVLRHLTSDEARVAATWAEVSDISWHQAALHAGLVATYGERVRRRLKRLGKQHTQREQAAALMSAGEA</sequence>
<evidence type="ECO:0000313" key="2">
    <source>
        <dbReference type="Proteomes" id="UP001165270"/>
    </source>
</evidence>
<reference evidence="1" key="1">
    <citation type="submission" date="2022-03" db="EMBL/GenBank/DDBJ databases">
        <title>Streptomyces 7R015 and 7R016 isolated from Barleria lupulina in Thailand.</title>
        <authorList>
            <person name="Kanchanasin P."/>
            <person name="Phongsopitanun W."/>
            <person name="Tanasupawat S."/>
        </authorList>
    </citation>
    <scope>NUCLEOTIDE SEQUENCE</scope>
    <source>
        <strain evidence="1">7R016</strain>
    </source>
</reference>
<accession>A0ABS9XFN0</accession>